<gene>
    <name evidence="3" type="ORF">L332_08655</name>
</gene>
<evidence type="ECO:0000256" key="1">
    <source>
        <dbReference type="SAM" id="Phobius"/>
    </source>
</evidence>
<feature type="transmembrane region" description="Helical" evidence="1">
    <location>
        <begin position="48"/>
        <end position="69"/>
    </location>
</feature>
<keyword evidence="4" id="KW-1185">Reference proteome</keyword>
<dbReference type="Pfam" id="PF18893">
    <property type="entry name" value="DUF5652"/>
    <property type="match status" value="1"/>
</dbReference>
<keyword evidence="1" id="KW-0812">Transmembrane</keyword>
<evidence type="ECO:0000313" key="3">
    <source>
        <dbReference type="EMBL" id="ERG64518.1"/>
    </source>
</evidence>
<feature type="domain" description="DUF5652" evidence="2">
    <location>
        <begin position="23"/>
        <end position="74"/>
    </location>
</feature>
<dbReference type="OrthoDB" id="5119798at2"/>
<feature type="transmembrane region" description="Helical" evidence="1">
    <location>
        <begin position="21"/>
        <end position="42"/>
    </location>
</feature>
<sequence length="75" mass="8082">MGTKRNEAEALAALERPGVRAGIAAAALWGLAWKGASLWRAAQDGSKPWFATLLVTNTLGVLDAVYLFGVSRRRR</sequence>
<comment type="caution">
    <text evidence="3">The sequence shown here is derived from an EMBL/GenBank/DDBJ whole genome shotgun (WGS) entry which is preliminary data.</text>
</comment>
<organism evidence="3 4">
    <name type="scientific">Agrococcus pavilionensis RW1</name>
    <dbReference type="NCBI Taxonomy" id="1330458"/>
    <lineage>
        <taxon>Bacteria</taxon>
        <taxon>Bacillati</taxon>
        <taxon>Actinomycetota</taxon>
        <taxon>Actinomycetes</taxon>
        <taxon>Micrococcales</taxon>
        <taxon>Microbacteriaceae</taxon>
        <taxon>Agrococcus</taxon>
    </lineage>
</organism>
<dbReference type="RefSeq" id="WP_021010407.1">
    <property type="nucleotide sequence ID" value="NZ_ASHR01000021.1"/>
</dbReference>
<keyword evidence="1" id="KW-0472">Membrane</keyword>
<accession>U1LBL3</accession>
<dbReference type="Proteomes" id="UP000016462">
    <property type="component" value="Unassembled WGS sequence"/>
</dbReference>
<protein>
    <recommendedName>
        <fullName evidence="2">DUF5652 domain-containing protein</fullName>
    </recommendedName>
</protein>
<keyword evidence="1" id="KW-1133">Transmembrane helix</keyword>
<dbReference type="EMBL" id="ASHR01000021">
    <property type="protein sequence ID" value="ERG64518.1"/>
    <property type="molecule type" value="Genomic_DNA"/>
</dbReference>
<evidence type="ECO:0000313" key="4">
    <source>
        <dbReference type="Proteomes" id="UP000016462"/>
    </source>
</evidence>
<proteinExistence type="predicted"/>
<evidence type="ECO:0000259" key="2">
    <source>
        <dbReference type="Pfam" id="PF18893"/>
    </source>
</evidence>
<reference evidence="3 4" key="1">
    <citation type="journal article" date="2013" name="Genome Announc.">
        <title>First draft genome sequence from a member of the genus agrococcus, isolated from modern microbialites.</title>
        <authorList>
            <person name="White R.A.III."/>
            <person name="Grassa C.J."/>
            <person name="Suttle C.A."/>
        </authorList>
    </citation>
    <scope>NUCLEOTIDE SEQUENCE [LARGE SCALE GENOMIC DNA]</scope>
    <source>
        <strain evidence="3 4">RW1</strain>
    </source>
</reference>
<dbReference type="InterPro" id="IPR043712">
    <property type="entry name" value="DUF5652"/>
</dbReference>
<name>U1LBL3_9MICO</name>
<dbReference type="AlphaFoldDB" id="U1LBL3"/>